<evidence type="ECO:0000313" key="1">
    <source>
        <dbReference type="EMBL" id="PRY77270.1"/>
    </source>
</evidence>
<comment type="caution">
    <text evidence="1">The sequence shown here is derived from an EMBL/GenBank/DDBJ whole genome shotgun (WGS) entry which is preliminary data.</text>
</comment>
<dbReference type="Proteomes" id="UP000238007">
    <property type="component" value="Unassembled WGS sequence"/>
</dbReference>
<evidence type="ECO:0000313" key="2">
    <source>
        <dbReference type="Proteomes" id="UP000238007"/>
    </source>
</evidence>
<organism evidence="1 2">
    <name type="scientific">Yoonia maritima</name>
    <dbReference type="NCBI Taxonomy" id="1435347"/>
    <lineage>
        <taxon>Bacteria</taxon>
        <taxon>Pseudomonadati</taxon>
        <taxon>Pseudomonadota</taxon>
        <taxon>Alphaproteobacteria</taxon>
        <taxon>Rhodobacterales</taxon>
        <taxon>Paracoccaceae</taxon>
        <taxon>Yoonia</taxon>
    </lineage>
</organism>
<sequence length="371" mass="42817">MTNLQADHMKLEDTRVTRRYFGKFQRITGYLTKVAATMEAEGRFSRRDIEALAQYLVGLNWTFTALAHKYHFSGRFAYAGKLTFDRVESGFPVYQELLEMANDALQAERHLGSMPSTDDLKDQMVRVILSEQEIPTKLQYALSQRLYYEELLRGDQFWARNDPQAVWVENKADRRVFQVHWAVYDSQINLPTIYIMDVEDTGRTGLPKDERRWPEAQAHLMAQSVAGLKLLTIAKGFDEDFDDLHPTRLRRFHIGPMYSNAFTRQSGPLREVLEAANAPVGEDWALVWSEEELVAERVEHVKSGWFGSVERQIFARDVFEQGGANLGATRLERSLIMPERPYQALAERNPHGFSDIRKFVVSDSGRVLSYR</sequence>
<dbReference type="RefSeq" id="WP_106357882.1">
    <property type="nucleotide sequence ID" value="NZ_PVTP01000006.1"/>
</dbReference>
<dbReference type="OrthoDB" id="6140227at2"/>
<accession>A0A2T0VYC4</accession>
<gene>
    <name evidence="1" type="ORF">CLV80_106114</name>
</gene>
<reference evidence="1 2" key="1">
    <citation type="submission" date="2018-03" db="EMBL/GenBank/DDBJ databases">
        <title>Genomic Encyclopedia of Archaeal and Bacterial Type Strains, Phase II (KMG-II): from individual species to whole genera.</title>
        <authorList>
            <person name="Goeker M."/>
        </authorList>
    </citation>
    <scope>NUCLEOTIDE SEQUENCE [LARGE SCALE GENOMIC DNA]</scope>
    <source>
        <strain evidence="1 2">DSM 101533</strain>
    </source>
</reference>
<dbReference type="EMBL" id="PVTP01000006">
    <property type="protein sequence ID" value="PRY77270.1"/>
    <property type="molecule type" value="Genomic_DNA"/>
</dbReference>
<name>A0A2T0VYC4_9RHOB</name>
<keyword evidence="2" id="KW-1185">Reference proteome</keyword>
<dbReference type="AlphaFoldDB" id="A0A2T0VYC4"/>
<proteinExistence type="predicted"/>
<protein>
    <submittedName>
        <fullName evidence="1">Uncharacterized protein</fullName>
    </submittedName>
</protein>